<keyword evidence="2" id="KW-1185">Reference proteome</keyword>
<dbReference type="Gene3D" id="3.40.640.10">
    <property type="entry name" value="Type I PLP-dependent aspartate aminotransferase-like (Major domain)"/>
    <property type="match status" value="1"/>
</dbReference>
<dbReference type="InterPro" id="IPR015424">
    <property type="entry name" value="PyrdxlP-dep_Trfase"/>
</dbReference>
<keyword evidence="1" id="KW-0032">Aminotransferase</keyword>
<reference evidence="1 2" key="1">
    <citation type="submission" date="2023-07" db="EMBL/GenBank/DDBJ databases">
        <title>Sorghum-associated microbial communities from plants grown in Nebraska, USA.</title>
        <authorList>
            <person name="Schachtman D."/>
        </authorList>
    </citation>
    <scope>NUCLEOTIDE SEQUENCE [LARGE SCALE GENOMIC DNA]</scope>
    <source>
        <strain evidence="1 2">BE143</strain>
    </source>
</reference>
<dbReference type="InterPro" id="IPR015421">
    <property type="entry name" value="PyrdxlP-dep_Trfase_major"/>
</dbReference>
<name>A0ABU1QGX9_9BACL</name>
<comment type="caution">
    <text evidence="1">The sequence shown here is derived from an EMBL/GenBank/DDBJ whole genome shotgun (WGS) entry which is preliminary data.</text>
</comment>
<dbReference type="EMBL" id="JAVDUG010000003">
    <property type="protein sequence ID" value="MDR6778896.1"/>
    <property type="molecule type" value="Genomic_DNA"/>
</dbReference>
<dbReference type="GO" id="GO:0019180">
    <property type="term" value="F:dTDP-4-amino-4,6-dideoxygalactose transaminase activity"/>
    <property type="evidence" value="ECO:0007669"/>
    <property type="project" value="UniProtKB-EC"/>
</dbReference>
<keyword evidence="1" id="KW-0808">Transferase</keyword>
<evidence type="ECO:0000313" key="1">
    <source>
        <dbReference type="EMBL" id="MDR6778896.1"/>
    </source>
</evidence>
<dbReference type="InterPro" id="IPR000653">
    <property type="entry name" value="DegT/StrS_aminotransferase"/>
</dbReference>
<evidence type="ECO:0000313" key="2">
    <source>
        <dbReference type="Proteomes" id="UP001266807"/>
    </source>
</evidence>
<dbReference type="EC" id="2.6.1.59" evidence="1"/>
<sequence>MDIQQGDEIIMPSYTFVSTANAFVLRGAKIVFVDIRPDTMNINEDLIENAITDKTKAIVPVLMLE</sequence>
<proteinExistence type="predicted"/>
<dbReference type="Pfam" id="PF01041">
    <property type="entry name" value="DegT_DnrJ_EryC1"/>
    <property type="match status" value="1"/>
</dbReference>
<dbReference type="SUPFAM" id="SSF53383">
    <property type="entry name" value="PLP-dependent transferases"/>
    <property type="match status" value="1"/>
</dbReference>
<dbReference type="PANTHER" id="PTHR30244">
    <property type="entry name" value="TRANSAMINASE"/>
    <property type="match status" value="1"/>
</dbReference>
<dbReference type="PANTHER" id="PTHR30244:SF34">
    <property type="entry name" value="DTDP-4-AMINO-4,6-DIDEOXYGALACTOSE TRANSAMINASE"/>
    <property type="match status" value="1"/>
</dbReference>
<protein>
    <submittedName>
        <fullName evidence="1">dTDP-4-amino-4,6-dideoxygalactose transaminase</fullName>
        <ecNumber evidence="1">2.6.1.59</ecNumber>
    </submittedName>
</protein>
<accession>A0ABU1QGX9</accession>
<gene>
    <name evidence="1" type="ORF">J2W98_003173</name>
</gene>
<dbReference type="Proteomes" id="UP001266807">
    <property type="component" value="Unassembled WGS sequence"/>
</dbReference>
<organism evidence="1 2">
    <name type="scientific">Paenibacillus peoriae</name>
    <dbReference type="NCBI Taxonomy" id="59893"/>
    <lineage>
        <taxon>Bacteria</taxon>
        <taxon>Bacillati</taxon>
        <taxon>Bacillota</taxon>
        <taxon>Bacilli</taxon>
        <taxon>Bacillales</taxon>
        <taxon>Paenibacillaceae</taxon>
        <taxon>Paenibacillus</taxon>
    </lineage>
</organism>